<protein>
    <submittedName>
        <fullName evidence="1">Uncharacterized protein</fullName>
    </submittedName>
</protein>
<proteinExistence type="predicted"/>
<dbReference type="AlphaFoldDB" id="A0A7X9FTJ0"/>
<comment type="caution">
    <text evidence="1">The sequence shown here is derived from an EMBL/GenBank/DDBJ whole genome shotgun (WGS) entry which is preliminary data.</text>
</comment>
<sequence length="94" mass="10737">MHNDKDPGIFTVYDESDAFDCAKPEKNLLLAVLLSAMNDLKKTGELNRKATDFFLSNEDDYLFSFQAICDYLSIDPKKVLYIIGLAERKNKPKN</sequence>
<dbReference type="EMBL" id="JAAZON010000486">
    <property type="protein sequence ID" value="NMC63618.1"/>
    <property type="molecule type" value="Genomic_DNA"/>
</dbReference>
<gene>
    <name evidence="1" type="ORF">GYA55_10695</name>
</gene>
<evidence type="ECO:0000313" key="1">
    <source>
        <dbReference type="EMBL" id="NMC63618.1"/>
    </source>
</evidence>
<reference evidence="1 2" key="1">
    <citation type="journal article" date="2020" name="Biotechnol. Biofuels">
        <title>New insights from the biogas microbiome by comprehensive genome-resolved metagenomics of nearly 1600 species originating from multiple anaerobic digesters.</title>
        <authorList>
            <person name="Campanaro S."/>
            <person name="Treu L."/>
            <person name="Rodriguez-R L.M."/>
            <person name="Kovalovszki A."/>
            <person name="Ziels R.M."/>
            <person name="Maus I."/>
            <person name="Zhu X."/>
            <person name="Kougias P.G."/>
            <person name="Basile A."/>
            <person name="Luo G."/>
            <person name="Schluter A."/>
            <person name="Konstantinidis K.T."/>
            <person name="Angelidaki I."/>
        </authorList>
    </citation>
    <scope>NUCLEOTIDE SEQUENCE [LARGE SCALE GENOMIC DNA]</scope>
    <source>
        <strain evidence="1">AS27yjCOA_65</strain>
    </source>
</reference>
<name>A0A7X9FTJ0_9DELT</name>
<organism evidence="1 2">
    <name type="scientific">SAR324 cluster bacterium</name>
    <dbReference type="NCBI Taxonomy" id="2024889"/>
    <lineage>
        <taxon>Bacteria</taxon>
        <taxon>Deltaproteobacteria</taxon>
        <taxon>SAR324 cluster</taxon>
    </lineage>
</organism>
<dbReference type="Proteomes" id="UP000524246">
    <property type="component" value="Unassembled WGS sequence"/>
</dbReference>
<evidence type="ECO:0000313" key="2">
    <source>
        <dbReference type="Proteomes" id="UP000524246"/>
    </source>
</evidence>
<accession>A0A7X9FTJ0</accession>